<keyword evidence="1" id="KW-0285">Flavoprotein</keyword>
<dbReference type="Proteomes" id="UP000799779">
    <property type="component" value="Unassembled WGS sequence"/>
</dbReference>
<sequence>MAGIRLLKKAYPWIKTPLVVGAPMRLISLADMAVEISKAGGIGFLGGGTDVSDLDSHFQSAQRLLSGSPLPTHSNTLPIGVGFINWGANLAHSLPLIAKYKPAAVWFFAAPTLQNLQEWTEKSREASPETQVWVQVGSVSDALEALSARPDVIVVQGSDAGGHGLVKGAGIITLFPEVEDAIRAQVKKEGREPPVLIAAGGISEARSAAAALALGAGGVVMGTRFLASKEAVINPAYQADVLRTTDGGQTTVRTKLYDTLRGTTGWQDHWDGRGLINKSYTDAVEGLGEEENKKLYRESEKKGEAGWGPEGRMTAYAGSGVGLVREVKGSGAIVQEIQDGVKGVL</sequence>
<keyword evidence="2" id="KW-0288">FMN</keyword>
<dbReference type="InterPro" id="IPR004136">
    <property type="entry name" value="NMO"/>
</dbReference>
<proteinExistence type="predicted"/>
<accession>A0A6A5W4C0</accession>
<dbReference type="GO" id="GO:0018580">
    <property type="term" value="F:nitronate monooxygenase activity"/>
    <property type="evidence" value="ECO:0007669"/>
    <property type="project" value="InterPro"/>
</dbReference>
<evidence type="ECO:0000256" key="2">
    <source>
        <dbReference type="ARBA" id="ARBA00022643"/>
    </source>
</evidence>
<dbReference type="EMBL" id="ML977629">
    <property type="protein sequence ID" value="KAF1996097.1"/>
    <property type="molecule type" value="Genomic_DNA"/>
</dbReference>
<protein>
    <submittedName>
        <fullName evidence="4">Inosine monophosphate dehydrogenase</fullName>
    </submittedName>
</protein>
<dbReference type="Gene3D" id="3.20.20.70">
    <property type="entry name" value="Aldolase class I"/>
    <property type="match status" value="1"/>
</dbReference>
<dbReference type="Pfam" id="PF03060">
    <property type="entry name" value="NMO"/>
    <property type="match status" value="1"/>
</dbReference>
<reference evidence="4" key="1">
    <citation type="journal article" date="2020" name="Stud. Mycol.">
        <title>101 Dothideomycetes genomes: a test case for predicting lifestyles and emergence of pathogens.</title>
        <authorList>
            <person name="Haridas S."/>
            <person name="Albert R."/>
            <person name="Binder M."/>
            <person name="Bloem J."/>
            <person name="Labutti K."/>
            <person name="Salamov A."/>
            <person name="Andreopoulos B."/>
            <person name="Baker S."/>
            <person name="Barry K."/>
            <person name="Bills G."/>
            <person name="Bluhm B."/>
            <person name="Cannon C."/>
            <person name="Castanera R."/>
            <person name="Culley D."/>
            <person name="Daum C."/>
            <person name="Ezra D."/>
            <person name="Gonzalez J."/>
            <person name="Henrissat B."/>
            <person name="Kuo A."/>
            <person name="Liang C."/>
            <person name="Lipzen A."/>
            <person name="Lutzoni F."/>
            <person name="Magnuson J."/>
            <person name="Mondo S."/>
            <person name="Nolan M."/>
            <person name="Ohm R."/>
            <person name="Pangilinan J."/>
            <person name="Park H.-J."/>
            <person name="Ramirez L."/>
            <person name="Alfaro M."/>
            <person name="Sun H."/>
            <person name="Tritt A."/>
            <person name="Yoshinaga Y."/>
            <person name="Zwiers L.-H."/>
            <person name="Turgeon B."/>
            <person name="Goodwin S."/>
            <person name="Spatafora J."/>
            <person name="Crous P."/>
            <person name="Grigoriev I."/>
        </authorList>
    </citation>
    <scope>NUCLEOTIDE SEQUENCE</scope>
    <source>
        <strain evidence="4">CBS 123094</strain>
    </source>
</reference>
<name>A0A6A5W4C0_9PLEO</name>
<dbReference type="SUPFAM" id="SSF51412">
    <property type="entry name" value="Inosine monophosphate dehydrogenase (IMPDH)"/>
    <property type="match status" value="1"/>
</dbReference>
<feature type="non-terminal residue" evidence="4">
    <location>
        <position position="345"/>
    </location>
</feature>
<dbReference type="CDD" id="cd04730">
    <property type="entry name" value="NPD_like"/>
    <property type="match status" value="1"/>
</dbReference>
<evidence type="ECO:0000256" key="3">
    <source>
        <dbReference type="ARBA" id="ARBA00023002"/>
    </source>
</evidence>
<keyword evidence="3" id="KW-0560">Oxidoreductase</keyword>
<dbReference type="AlphaFoldDB" id="A0A6A5W4C0"/>
<organism evidence="4 5">
    <name type="scientific">Amniculicola lignicola CBS 123094</name>
    <dbReference type="NCBI Taxonomy" id="1392246"/>
    <lineage>
        <taxon>Eukaryota</taxon>
        <taxon>Fungi</taxon>
        <taxon>Dikarya</taxon>
        <taxon>Ascomycota</taxon>
        <taxon>Pezizomycotina</taxon>
        <taxon>Dothideomycetes</taxon>
        <taxon>Pleosporomycetidae</taxon>
        <taxon>Pleosporales</taxon>
        <taxon>Amniculicolaceae</taxon>
        <taxon>Amniculicola</taxon>
    </lineage>
</organism>
<keyword evidence="5" id="KW-1185">Reference proteome</keyword>
<gene>
    <name evidence="4" type="ORF">P154DRAFT_473218</name>
</gene>
<evidence type="ECO:0000313" key="4">
    <source>
        <dbReference type="EMBL" id="KAF1996097.1"/>
    </source>
</evidence>
<dbReference type="InterPro" id="IPR013785">
    <property type="entry name" value="Aldolase_TIM"/>
</dbReference>
<dbReference type="PANTHER" id="PTHR32332:SF34">
    <property type="entry name" value="2-NITROPROPANE DIOXYGENASE FAMILY, PUTATIVE-RELATED"/>
    <property type="match status" value="1"/>
</dbReference>
<dbReference type="OrthoDB" id="2349068at2759"/>
<evidence type="ECO:0000256" key="1">
    <source>
        <dbReference type="ARBA" id="ARBA00022630"/>
    </source>
</evidence>
<dbReference type="PANTHER" id="PTHR32332">
    <property type="entry name" value="2-NITROPROPANE DIOXYGENASE"/>
    <property type="match status" value="1"/>
</dbReference>
<evidence type="ECO:0000313" key="5">
    <source>
        <dbReference type="Proteomes" id="UP000799779"/>
    </source>
</evidence>